<evidence type="ECO:0000313" key="5">
    <source>
        <dbReference type="EMBL" id="SDE09679.1"/>
    </source>
</evidence>
<dbReference type="Gene3D" id="3.40.50.300">
    <property type="entry name" value="P-loop containing nucleotide triphosphate hydrolases"/>
    <property type="match status" value="1"/>
</dbReference>
<reference evidence="6" key="1">
    <citation type="submission" date="2016-10" db="EMBL/GenBank/DDBJ databases">
        <authorList>
            <person name="Varghese N."/>
        </authorList>
    </citation>
    <scope>NUCLEOTIDE SEQUENCE [LARGE SCALE GENOMIC DNA]</scope>
    <source>
        <strain evidence="6">DSM 20639</strain>
    </source>
</reference>
<dbReference type="PANTHER" id="PTHR13696:SF52">
    <property type="entry name" value="PARA FAMILY PROTEIN CT_582"/>
    <property type="match status" value="1"/>
</dbReference>
<evidence type="ECO:0000256" key="2">
    <source>
        <dbReference type="ARBA" id="ARBA00059092"/>
    </source>
</evidence>
<comment type="function">
    <text evidence="2">May play a role in septum formation.</text>
</comment>
<proteinExistence type="inferred from homology"/>
<evidence type="ECO:0000313" key="6">
    <source>
        <dbReference type="Proteomes" id="UP000182744"/>
    </source>
</evidence>
<dbReference type="Proteomes" id="UP001273799">
    <property type="component" value="Unassembled WGS sequence"/>
</dbReference>
<feature type="domain" description="AAA" evidence="3">
    <location>
        <begin position="57"/>
        <end position="240"/>
    </location>
</feature>
<dbReference type="EMBL" id="JAWNFU010000001">
    <property type="protein sequence ID" value="MDY5152697.1"/>
    <property type="molecule type" value="Genomic_DNA"/>
</dbReference>
<evidence type="ECO:0000259" key="3">
    <source>
        <dbReference type="Pfam" id="PF13614"/>
    </source>
</evidence>
<dbReference type="InterPro" id="IPR027417">
    <property type="entry name" value="P-loop_NTPase"/>
</dbReference>
<dbReference type="InterPro" id="IPR025669">
    <property type="entry name" value="AAA_dom"/>
</dbReference>
<dbReference type="CDD" id="cd02042">
    <property type="entry name" value="ParAB_family"/>
    <property type="match status" value="1"/>
</dbReference>
<dbReference type="Proteomes" id="UP000182744">
    <property type="component" value="Unassembled WGS sequence"/>
</dbReference>
<accession>A0A1G7A4B2</accession>
<organism evidence="5 6">
    <name type="scientific">Actinobaculum suis</name>
    <dbReference type="NCBI Taxonomy" id="1657"/>
    <lineage>
        <taxon>Bacteria</taxon>
        <taxon>Bacillati</taxon>
        <taxon>Actinomycetota</taxon>
        <taxon>Actinomycetes</taxon>
        <taxon>Actinomycetales</taxon>
        <taxon>Actinomycetaceae</taxon>
        <taxon>Actinobaculum</taxon>
    </lineage>
</organism>
<reference evidence="5" key="2">
    <citation type="submission" date="2016-10" db="EMBL/GenBank/DDBJ databases">
        <authorList>
            <person name="de Groot N.N."/>
        </authorList>
    </citation>
    <scope>NUCLEOTIDE SEQUENCE [LARGE SCALE GENOMIC DNA]</scope>
    <source>
        <strain evidence="5">DSM 20639</strain>
    </source>
</reference>
<gene>
    <name evidence="4" type="ORF">R6G71_01335</name>
    <name evidence="5" type="ORF">SAMN05421878_10268</name>
</gene>
<dbReference type="InterPro" id="IPR050678">
    <property type="entry name" value="DNA_Partitioning_ATPase"/>
</dbReference>
<keyword evidence="6" id="KW-1185">Reference proteome</keyword>
<dbReference type="PANTHER" id="PTHR13696">
    <property type="entry name" value="P-LOOP CONTAINING NUCLEOSIDE TRIPHOSPHATE HYDROLASE"/>
    <property type="match status" value="1"/>
</dbReference>
<dbReference type="SUPFAM" id="SSF52540">
    <property type="entry name" value="P-loop containing nucleoside triphosphate hydrolases"/>
    <property type="match status" value="1"/>
</dbReference>
<evidence type="ECO:0000256" key="1">
    <source>
        <dbReference type="ARBA" id="ARBA00006976"/>
    </source>
</evidence>
<comment type="similarity">
    <text evidence="1">Belongs to the ParA family.</text>
</comment>
<name>A0A1G7A4B2_9ACTO</name>
<dbReference type="EMBL" id="FNAU01000002">
    <property type="protein sequence ID" value="SDE09679.1"/>
    <property type="molecule type" value="Genomic_DNA"/>
</dbReference>
<dbReference type="AlphaFoldDB" id="A0A1G7A4B2"/>
<dbReference type="FunFam" id="3.40.50.300:FF:000285">
    <property type="entry name" value="Sporulation initiation inhibitor Soj"/>
    <property type="match status" value="1"/>
</dbReference>
<evidence type="ECO:0000313" key="4">
    <source>
        <dbReference type="EMBL" id="MDY5152697.1"/>
    </source>
</evidence>
<reference evidence="4" key="3">
    <citation type="submission" date="2023-10" db="EMBL/GenBank/DDBJ databases">
        <title>Whole Genome based description of the genera Actinobaculum and Actinotignum reveals a complex phylogenetic relationship within the species included in the genus Actinotignum.</title>
        <authorList>
            <person name="Jensen C.S."/>
            <person name="Dargis R."/>
            <person name="Kemp M."/>
            <person name="Christensen J.J."/>
        </authorList>
    </citation>
    <scope>NUCLEOTIDE SEQUENCE</scope>
    <source>
        <strain evidence="4">Actinobaculum_suis_CCUG19206T</strain>
    </source>
</reference>
<dbReference type="Pfam" id="PF13614">
    <property type="entry name" value="AAA_31"/>
    <property type="match status" value="1"/>
</dbReference>
<sequence length="316" mass="34428">MSDPRKKVRVSSEQNGKHAFWDGWSGDDTPVGAALARDMARLESATEDNWKRPKQTRIIAVANQKGGVGKTTSVTNLAAAMAKAGLNVLVIDADPQGNASTALGCAPETRGNSLYHALMGKISLKDIVKQNDKLSRLKVVPATIELSALDMQIAAEPDRLTRLSDVLQEYLKYAESQGLHYDYVFIDCPPSMGLIPLNALVAAGEVLIPVQAEYYALEGLAQLRETIEMARSSANPDLRISTILITMYDGRTRLSQDVAQNVREYFPKQTLDTEIPRNVTAAESPSFGQTVVTYDERSSAAIAYTSAAHEITERAD</sequence>
<dbReference type="RefSeq" id="WP_074661156.1">
    <property type="nucleotide sequence ID" value="NZ_FNAU01000002.1"/>
</dbReference>
<protein>
    <submittedName>
        <fullName evidence="4">AAA family ATPase</fullName>
    </submittedName>
    <submittedName>
        <fullName evidence="5">Chromosome partitioning protein</fullName>
    </submittedName>
</protein>